<organism evidence="2 3">
    <name type="scientific">Penicillium digitatum (strain PHI26 / CECT 20796)</name>
    <name type="common">Green mold</name>
    <dbReference type="NCBI Taxonomy" id="1170229"/>
    <lineage>
        <taxon>Eukaryota</taxon>
        <taxon>Fungi</taxon>
        <taxon>Dikarya</taxon>
        <taxon>Ascomycota</taxon>
        <taxon>Pezizomycotina</taxon>
        <taxon>Eurotiomycetes</taxon>
        <taxon>Eurotiomycetidae</taxon>
        <taxon>Eurotiales</taxon>
        <taxon>Aspergillaceae</taxon>
        <taxon>Penicillium</taxon>
    </lineage>
</organism>
<comment type="caution">
    <text evidence="2">The sequence shown here is derived from an EMBL/GenBank/DDBJ whole genome shotgun (WGS) entry which is preliminary data.</text>
</comment>
<dbReference type="InParanoid" id="K9F771"/>
<dbReference type="EMBL" id="AKCT01000319">
    <property type="protein sequence ID" value="EKV04909.1"/>
    <property type="molecule type" value="Genomic_DNA"/>
</dbReference>
<accession>K9F771</accession>
<sequence>MDKDWASLSVGIEEPSAPTTGKWTQFSDLPVATMFDDHTSPTLLRTQYSADPGERARNTEIMRKWVDPWDAEKWWQFSTMGISFTLAQSGSECTRFFLKSRAHFNPTSMID</sequence>
<protein>
    <submittedName>
        <fullName evidence="2">Uncharacterized protein</fullName>
    </submittedName>
</protein>
<feature type="region of interest" description="Disordered" evidence="1">
    <location>
        <begin position="1"/>
        <end position="23"/>
    </location>
</feature>
<keyword evidence="3" id="KW-1185">Reference proteome</keyword>
<dbReference type="AlphaFoldDB" id="K9F771"/>
<proteinExistence type="predicted"/>
<gene>
    <name evidence="2" type="ORF">PDIG_87100</name>
</gene>
<dbReference type="HOGENOM" id="CLU_2159259_0_0_1"/>
<dbReference type="Proteomes" id="UP000009882">
    <property type="component" value="Unassembled WGS sequence"/>
</dbReference>
<evidence type="ECO:0000313" key="2">
    <source>
        <dbReference type="EMBL" id="EKV04909.1"/>
    </source>
</evidence>
<reference evidence="3" key="1">
    <citation type="journal article" date="2012" name="BMC Genomics">
        <title>Genome sequence of the necrotrophic fungus Penicillium digitatum, the main postharvest pathogen of citrus.</title>
        <authorList>
            <person name="Marcet-Houben M."/>
            <person name="Ballester A.-R."/>
            <person name="de la Fuente B."/>
            <person name="Harries E."/>
            <person name="Marcos J.F."/>
            <person name="Gonzalez-Candelas L."/>
            <person name="Gabaldon T."/>
        </authorList>
    </citation>
    <scope>NUCLEOTIDE SEQUENCE [LARGE SCALE GENOMIC DNA]</scope>
    <source>
        <strain evidence="3">PHI26 / CECT 20796</strain>
    </source>
</reference>
<evidence type="ECO:0000256" key="1">
    <source>
        <dbReference type="SAM" id="MobiDB-lite"/>
    </source>
</evidence>
<dbReference type="STRING" id="1170229.K9F771"/>
<name>K9F771_PEND2</name>
<evidence type="ECO:0000313" key="3">
    <source>
        <dbReference type="Proteomes" id="UP000009882"/>
    </source>
</evidence>